<reference evidence="5" key="1">
    <citation type="submission" date="2017-02" db="UniProtKB">
        <authorList>
            <consortium name="WormBaseParasite"/>
        </authorList>
    </citation>
    <scope>IDENTIFICATION</scope>
</reference>
<feature type="region of interest" description="Disordered" evidence="4">
    <location>
        <begin position="82"/>
        <end position="190"/>
    </location>
</feature>
<sequence length="437" mass="47986">LAIKNLGESVEVIRQYADLVPGFSSLSEADREKIILLHSADLITFRMAFSSANFKIFLDDERTAKAAAERAQLNLFHPTASQSSAYFRPSTSTEVSRNHHHHHHQQHQHHQQQQQEQQQTTTTMQHQQTGPFQSVENLSAWQTQSAASEPTFRPFPHTPPLTPAPPTAWHGGSNSGSVPRPADFEQEEEGGGITAWEVALSTPTEPVYIFENGSIMTDEELIRAGLGSWIRALTWFGWQLLELAMGDHSTIAGLSALVLINYQALSDKLFIISKGPSTLCRFLLLLLLLLLTKLSQSAHIVSGRSDLENSSEIYTVHHRFVEMLKSHCCSPTSAVAIPTAYPGCYAPEADPAGAAVVTAATPATMVPPARADSTYFSQVFKKKDTVHWIASQLLLQPLQRLHASGRLPSAPECGWLNTLVNLLNSTSNQSQTSPPCS</sequence>
<dbReference type="STRING" id="6205.A0A0R3X9W7"/>
<dbReference type="Gene3D" id="1.10.565.10">
    <property type="entry name" value="Retinoid X Receptor"/>
    <property type="match status" value="1"/>
</dbReference>
<feature type="compositionally biased region" description="Pro residues" evidence="4">
    <location>
        <begin position="156"/>
        <end position="166"/>
    </location>
</feature>
<dbReference type="InterPro" id="IPR035500">
    <property type="entry name" value="NHR-like_dom_sf"/>
</dbReference>
<evidence type="ECO:0000256" key="3">
    <source>
        <dbReference type="ARBA" id="ARBA00023170"/>
    </source>
</evidence>
<accession>A0A0R3X9W7</accession>
<dbReference type="SUPFAM" id="SSF48508">
    <property type="entry name" value="Nuclear receptor ligand-binding domain"/>
    <property type="match status" value="1"/>
</dbReference>
<dbReference type="AlphaFoldDB" id="A0A0R3X9W7"/>
<dbReference type="WBParaSite" id="TTAC_0001034201-mRNA-1">
    <property type="protein sequence ID" value="TTAC_0001034201-mRNA-1"/>
    <property type="gene ID" value="TTAC_0001034201"/>
</dbReference>
<organism evidence="5">
    <name type="scientific">Hydatigena taeniaeformis</name>
    <name type="common">Feline tapeworm</name>
    <name type="synonym">Taenia taeniaeformis</name>
    <dbReference type="NCBI Taxonomy" id="6205"/>
    <lineage>
        <taxon>Eukaryota</taxon>
        <taxon>Metazoa</taxon>
        <taxon>Spiralia</taxon>
        <taxon>Lophotrochozoa</taxon>
        <taxon>Platyhelminthes</taxon>
        <taxon>Cestoda</taxon>
        <taxon>Eucestoda</taxon>
        <taxon>Cyclophyllidea</taxon>
        <taxon>Taeniidae</taxon>
        <taxon>Hydatigera</taxon>
    </lineage>
</organism>
<protein>
    <submittedName>
        <fullName evidence="5">LysM domain-containing protein</fullName>
    </submittedName>
</protein>
<keyword evidence="1" id="KW-0805">Transcription regulation</keyword>
<name>A0A0R3X9W7_HYDTA</name>
<feature type="compositionally biased region" description="Polar residues" evidence="4">
    <location>
        <begin position="130"/>
        <end position="148"/>
    </location>
</feature>
<keyword evidence="3" id="KW-0675">Receptor</keyword>
<feature type="compositionally biased region" description="Polar residues" evidence="4">
    <location>
        <begin position="82"/>
        <end position="95"/>
    </location>
</feature>
<feature type="compositionally biased region" description="Basic residues" evidence="4">
    <location>
        <begin position="98"/>
        <end position="110"/>
    </location>
</feature>
<proteinExistence type="predicted"/>
<evidence type="ECO:0000256" key="2">
    <source>
        <dbReference type="ARBA" id="ARBA00023163"/>
    </source>
</evidence>
<evidence type="ECO:0000256" key="4">
    <source>
        <dbReference type="SAM" id="MobiDB-lite"/>
    </source>
</evidence>
<keyword evidence="2" id="KW-0804">Transcription</keyword>
<evidence type="ECO:0000256" key="1">
    <source>
        <dbReference type="ARBA" id="ARBA00023015"/>
    </source>
</evidence>
<feature type="compositionally biased region" description="Low complexity" evidence="4">
    <location>
        <begin position="111"/>
        <end position="129"/>
    </location>
</feature>
<evidence type="ECO:0000313" key="5">
    <source>
        <dbReference type="WBParaSite" id="TTAC_0001034201-mRNA-1"/>
    </source>
</evidence>